<proteinExistence type="predicted"/>
<comment type="caution">
    <text evidence="1">The sequence shown here is derived from an EMBL/GenBank/DDBJ whole genome shotgun (WGS) entry which is preliminary data.</text>
</comment>
<dbReference type="EMBL" id="JBBPBN010000078">
    <property type="protein sequence ID" value="KAK8984083.1"/>
    <property type="molecule type" value="Genomic_DNA"/>
</dbReference>
<organism evidence="1 2">
    <name type="scientific">Hibiscus sabdariffa</name>
    <name type="common">roselle</name>
    <dbReference type="NCBI Taxonomy" id="183260"/>
    <lineage>
        <taxon>Eukaryota</taxon>
        <taxon>Viridiplantae</taxon>
        <taxon>Streptophyta</taxon>
        <taxon>Embryophyta</taxon>
        <taxon>Tracheophyta</taxon>
        <taxon>Spermatophyta</taxon>
        <taxon>Magnoliopsida</taxon>
        <taxon>eudicotyledons</taxon>
        <taxon>Gunneridae</taxon>
        <taxon>Pentapetalae</taxon>
        <taxon>rosids</taxon>
        <taxon>malvids</taxon>
        <taxon>Malvales</taxon>
        <taxon>Malvaceae</taxon>
        <taxon>Malvoideae</taxon>
        <taxon>Hibiscus</taxon>
    </lineage>
</organism>
<evidence type="ECO:0000313" key="1">
    <source>
        <dbReference type="EMBL" id="KAK8984083.1"/>
    </source>
</evidence>
<sequence length="189" mass="21149">MTHGSCDLLPSSSSWISMAWKPIDQSMKNAYHCLSRAYVEAVECLRYSTRETSPTLRFQYRFLEQVPALMACPFQALISGSTVMLKCPQSYCCQPSDLLSIGSEFLFGIQPSGAHLRCIGVCEFIVHISCTLCTVDEGKTIPVSMSADHQPVLVLKHKTAHRICSFFQLAVRCFVLHGDHGLENNKLNW</sequence>
<reference evidence="1 2" key="1">
    <citation type="journal article" date="2024" name="G3 (Bethesda)">
        <title>Genome assembly of Hibiscus sabdariffa L. provides insights into metabolisms of medicinal natural products.</title>
        <authorList>
            <person name="Kim T."/>
        </authorList>
    </citation>
    <scope>NUCLEOTIDE SEQUENCE [LARGE SCALE GENOMIC DNA]</scope>
    <source>
        <strain evidence="1">TK-2024</strain>
        <tissue evidence="1">Old leaves</tissue>
    </source>
</reference>
<accession>A0ABR2P6I6</accession>
<protein>
    <recommendedName>
        <fullName evidence="3">CST complex subunit CTC1</fullName>
    </recommendedName>
</protein>
<evidence type="ECO:0008006" key="3">
    <source>
        <dbReference type="Google" id="ProtNLM"/>
    </source>
</evidence>
<keyword evidence="2" id="KW-1185">Reference proteome</keyword>
<gene>
    <name evidence="1" type="ORF">V6N11_029411</name>
</gene>
<evidence type="ECO:0000313" key="2">
    <source>
        <dbReference type="Proteomes" id="UP001396334"/>
    </source>
</evidence>
<dbReference type="Proteomes" id="UP001396334">
    <property type="component" value="Unassembled WGS sequence"/>
</dbReference>
<name>A0ABR2P6I6_9ROSI</name>